<dbReference type="OrthoDB" id="5376312at2759"/>
<name>A0A9N9UBL4_9HYPO</name>
<keyword evidence="2" id="KW-0812">Transmembrane</keyword>
<evidence type="ECO:0000313" key="3">
    <source>
        <dbReference type="EMBL" id="CAG9986973.1"/>
    </source>
</evidence>
<keyword evidence="4" id="KW-1185">Reference proteome</keyword>
<protein>
    <submittedName>
        <fullName evidence="3">Uncharacterized protein</fullName>
    </submittedName>
</protein>
<accession>A0A9N9UBL4</accession>
<feature type="region of interest" description="Disordered" evidence="1">
    <location>
        <begin position="283"/>
        <end position="470"/>
    </location>
</feature>
<feature type="compositionally biased region" description="Basic and acidic residues" evidence="1">
    <location>
        <begin position="187"/>
        <end position="219"/>
    </location>
</feature>
<evidence type="ECO:0000256" key="2">
    <source>
        <dbReference type="SAM" id="Phobius"/>
    </source>
</evidence>
<feature type="compositionally biased region" description="Low complexity" evidence="1">
    <location>
        <begin position="318"/>
        <end position="343"/>
    </location>
</feature>
<proteinExistence type="predicted"/>
<feature type="transmembrane region" description="Helical" evidence="2">
    <location>
        <begin position="27"/>
        <end position="48"/>
    </location>
</feature>
<feature type="compositionally biased region" description="Basic residues" evidence="1">
    <location>
        <begin position="1"/>
        <end position="13"/>
    </location>
</feature>
<organism evidence="3 4">
    <name type="scientific">Clonostachys byssicola</name>
    <dbReference type="NCBI Taxonomy" id="160290"/>
    <lineage>
        <taxon>Eukaryota</taxon>
        <taxon>Fungi</taxon>
        <taxon>Dikarya</taxon>
        <taxon>Ascomycota</taxon>
        <taxon>Pezizomycotina</taxon>
        <taxon>Sordariomycetes</taxon>
        <taxon>Hypocreomycetidae</taxon>
        <taxon>Hypocreales</taxon>
        <taxon>Bionectriaceae</taxon>
        <taxon>Clonostachys</taxon>
    </lineage>
</organism>
<evidence type="ECO:0000256" key="1">
    <source>
        <dbReference type="SAM" id="MobiDB-lite"/>
    </source>
</evidence>
<dbReference type="EMBL" id="CABFNO020001407">
    <property type="protein sequence ID" value="CAG9986973.1"/>
    <property type="molecule type" value="Genomic_DNA"/>
</dbReference>
<reference evidence="4" key="1">
    <citation type="submission" date="2019-06" db="EMBL/GenBank/DDBJ databases">
        <authorList>
            <person name="Broberg M."/>
        </authorList>
    </citation>
    <scope>NUCLEOTIDE SEQUENCE [LARGE SCALE GENOMIC DNA]</scope>
</reference>
<reference evidence="3 4" key="2">
    <citation type="submission" date="2021-10" db="EMBL/GenBank/DDBJ databases">
        <authorList>
            <person name="Piombo E."/>
        </authorList>
    </citation>
    <scope>NUCLEOTIDE SEQUENCE [LARGE SCALE GENOMIC DNA]</scope>
</reference>
<evidence type="ECO:0000313" key="4">
    <source>
        <dbReference type="Proteomes" id="UP000754883"/>
    </source>
</evidence>
<keyword evidence="2" id="KW-1133">Transmembrane helix</keyword>
<feature type="compositionally biased region" description="Polar residues" evidence="1">
    <location>
        <begin position="284"/>
        <end position="296"/>
    </location>
</feature>
<comment type="caution">
    <text evidence="3">The sequence shown here is derived from an EMBL/GenBank/DDBJ whole genome shotgun (WGS) entry which is preliminary data.</text>
</comment>
<feature type="compositionally biased region" description="Polar residues" evidence="1">
    <location>
        <begin position="90"/>
        <end position="117"/>
    </location>
</feature>
<keyword evidence="2" id="KW-0472">Membrane</keyword>
<dbReference type="Proteomes" id="UP000754883">
    <property type="component" value="Unassembled WGS sequence"/>
</dbReference>
<sequence>MHLRNHPSSHLIRRPRDDPGQNTGANIFPIVAGVIGGIAVLAFVFFIWRKCVHDRELRGNKPKGSKKDKSLGNRVREFWQPSYEPAASDDNGNSHALSSTSNGQNRDVEQATTQNTAAVDRHTSVRSIMTLPAYSLAAAQNEQVIGREGERDGVDIIIEHPTQQDEEELRDQEMDALYQLRQARRQQRSEREERRRERQDARERNDQAALSDLRRRERAASNSNNSLVDELRQNIDRAKENRNRSVSSVSYADLGVARHDGTRLRANSQESERMGLLSNAADVSATSVRSGANSPSLWDRRHSSVTSFDSDVPSPGYGRPRATSRASRSTTPTRNSPGRTSPSGPIEADLGSATMPPPEYEDVSLDEEAGRSTTPLFEPPPDYPGPYRSNSQRSSRGPAANQGSGLGLGIDQNQNEDDEIGDGARTPRARGVGGVPQLPSLRISRLPEIRIEPSSGHPQRGDNRDIPEHP</sequence>
<feature type="region of interest" description="Disordered" evidence="1">
    <location>
        <begin position="182"/>
        <end position="230"/>
    </location>
</feature>
<gene>
    <name evidence="3" type="ORF">CBYS24578_00013616</name>
</gene>
<feature type="region of interest" description="Disordered" evidence="1">
    <location>
        <begin position="83"/>
        <end position="123"/>
    </location>
</feature>
<dbReference type="AlphaFoldDB" id="A0A9N9UBL4"/>
<feature type="compositionally biased region" description="Basic and acidic residues" evidence="1">
    <location>
        <begin position="459"/>
        <end position="470"/>
    </location>
</feature>
<feature type="region of interest" description="Disordered" evidence="1">
    <location>
        <begin position="1"/>
        <end position="20"/>
    </location>
</feature>